<evidence type="ECO:0000256" key="2">
    <source>
        <dbReference type="ARBA" id="ARBA00023125"/>
    </source>
</evidence>
<dbReference type="InterPro" id="IPR029016">
    <property type="entry name" value="GAF-like_dom_sf"/>
</dbReference>
<organism evidence="6 7">
    <name type="scientific">Rhodococcus baikonurensis</name>
    <dbReference type="NCBI Taxonomy" id="172041"/>
    <lineage>
        <taxon>Bacteria</taxon>
        <taxon>Bacillati</taxon>
        <taxon>Actinomycetota</taxon>
        <taxon>Actinomycetes</taxon>
        <taxon>Mycobacteriales</taxon>
        <taxon>Nocardiaceae</taxon>
        <taxon>Rhodococcus</taxon>
        <taxon>Rhodococcus erythropolis group</taxon>
    </lineage>
</organism>
<dbReference type="Gene3D" id="1.10.10.10">
    <property type="entry name" value="Winged helix-like DNA-binding domain superfamily/Winged helix DNA-binding domain"/>
    <property type="match status" value="1"/>
</dbReference>
<dbReference type="PANTHER" id="PTHR44688">
    <property type="entry name" value="DNA-BINDING TRANSCRIPTIONAL ACTIVATOR DEVR_DOSR"/>
    <property type="match status" value="1"/>
</dbReference>
<dbReference type="PANTHER" id="PTHR44688:SF16">
    <property type="entry name" value="DNA-BINDING TRANSCRIPTIONAL ACTIVATOR DEVR_DOSR"/>
    <property type="match status" value="1"/>
</dbReference>
<dbReference type="EMBL" id="JBHMAS010000034">
    <property type="protein sequence ID" value="MFB9780983.1"/>
    <property type="molecule type" value="Genomic_DNA"/>
</dbReference>
<dbReference type="PROSITE" id="PS50043">
    <property type="entry name" value="HTH_LUXR_2"/>
    <property type="match status" value="1"/>
</dbReference>
<sequence>MTAQDLGTRMERALKRVRVSTGASLAFGGPVNRAGNLLIERFDGPTLGALPGLTLDPSEGLGGKVAVMRRPIAVNDYFETQVITHRYDKVIRAERLKALVATPIIVGRQTVGVIYGAFRTSEVVGGRIEDTVVQEARALEQELAVSAVTSANGVLSEEATVNARLREQVRSVYAELRLLAGSVGDADVRAALVKAAARLVDEGERSESVGSASLTKREIDVLTVAGAGMTNVQIAGVLGLALFTVKSYMKSAMHKLGASTRLEAVVLARRDGMIA</sequence>
<comment type="caution">
    <text evidence="6">The sequence shown here is derived from an EMBL/GenBank/DDBJ whole genome shotgun (WGS) entry which is preliminary data.</text>
</comment>
<feature type="domain" description="HTH luxR-type" evidence="5">
    <location>
        <begin position="207"/>
        <end position="272"/>
    </location>
</feature>
<dbReference type="Proteomes" id="UP001589587">
    <property type="component" value="Unassembled WGS sequence"/>
</dbReference>
<gene>
    <name evidence="6" type="ORF">ACFFQ6_14905</name>
</gene>
<dbReference type="Pfam" id="PF00196">
    <property type="entry name" value="GerE"/>
    <property type="match status" value="1"/>
</dbReference>
<dbReference type="InterPro" id="IPR016032">
    <property type="entry name" value="Sig_transdc_resp-reg_C-effctor"/>
</dbReference>
<evidence type="ECO:0000256" key="3">
    <source>
        <dbReference type="ARBA" id="ARBA00023163"/>
    </source>
</evidence>
<keyword evidence="4" id="KW-1133">Transmembrane helix</keyword>
<dbReference type="InterPro" id="IPR000792">
    <property type="entry name" value="Tscrpt_reg_LuxR_C"/>
</dbReference>
<dbReference type="SUPFAM" id="SSF55781">
    <property type="entry name" value="GAF domain-like"/>
    <property type="match status" value="1"/>
</dbReference>
<dbReference type="PRINTS" id="PR00038">
    <property type="entry name" value="HTHLUXR"/>
</dbReference>
<keyword evidence="4" id="KW-0812">Transmembrane</keyword>
<feature type="transmembrane region" description="Helical" evidence="4">
    <location>
        <begin position="221"/>
        <end position="245"/>
    </location>
</feature>
<dbReference type="PROSITE" id="PS00622">
    <property type="entry name" value="HTH_LUXR_1"/>
    <property type="match status" value="1"/>
</dbReference>
<reference evidence="6 7" key="1">
    <citation type="submission" date="2024-09" db="EMBL/GenBank/DDBJ databases">
        <authorList>
            <person name="Sun Q."/>
            <person name="Mori K."/>
        </authorList>
    </citation>
    <scope>NUCLEOTIDE SEQUENCE [LARGE SCALE GENOMIC DNA]</scope>
    <source>
        <strain evidence="6 7">JCM 11411</strain>
    </source>
</reference>
<keyword evidence="1" id="KW-0805">Transcription regulation</keyword>
<dbReference type="Gene3D" id="3.30.450.40">
    <property type="match status" value="1"/>
</dbReference>
<dbReference type="InterPro" id="IPR036388">
    <property type="entry name" value="WH-like_DNA-bd_sf"/>
</dbReference>
<proteinExistence type="predicted"/>
<evidence type="ECO:0000256" key="4">
    <source>
        <dbReference type="SAM" id="Phobius"/>
    </source>
</evidence>
<name>A0ABV5XET3_9NOCA</name>
<dbReference type="SUPFAM" id="SSF46894">
    <property type="entry name" value="C-terminal effector domain of the bipartite response regulators"/>
    <property type="match status" value="1"/>
</dbReference>
<evidence type="ECO:0000313" key="6">
    <source>
        <dbReference type="EMBL" id="MFB9780983.1"/>
    </source>
</evidence>
<dbReference type="CDD" id="cd06170">
    <property type="entry name" value="LuxR_C_like"/>
    <property type="match status" value="1"/>
</dbReference>
<protein>
    <submittedName>
        <fullName evidence="6">LuxR C-terminal-related transcriptional regulator</fullName>
    </submittedName>
</protein>
<keyword evidence="7" id="KW-1185">Reference proteome</keyword>
<dbReference type="RefSeq" id="WP_378374910.1">
    <property type="nucleotide sequence ID" value="NZ_JBHMAS010000034.1"/>
</dbReference>
<evidence type="ECO:0000259" key="5">
    <source>
        <dbReference type="PROSITE" id="PS50043"/>
    </source>
</evidence>
<keyword evidence="3" id="KW-0804">Transcription</keyword>
<dbReference type="SMART" id="SM00421">
    <property type="entry name" value="HTH_LUXR"/>
    <property type="match status" value="1"/>
</dbReference>
<evidence type="ECO:0000313" key="7">
    <source>
        <dbReference type="Proteomes" id="UP001589587"/>
    </source>
</evidence>
<evidence type="ECO:0000256" key="1">
    <source>
        <dbReference type="ARBA" id="ARBA00023015"/>
    </source>
</evidence>
<accession>A0ABV5XET3</accession>
<keyword evidence="4" id="KW-0472">Membrane</keyword>
<keyword evidence="2" id="KW-0238">DNA-binding</keyword>